<dbReference type="InterPro" id="IPR006047">
    <property type="entry name" value="GH13_cat_dom"/>
</dbReference>
<feature type="binding site" evidence="16">
    <location>
        <begin position="332"/>
        <end position="336"/>
    </location>
    <ligand>
        <name>substrate</name>
    </ligand>
</feature>
<dbReference type="SUPFAM" id="SSF51445">
    <property type="entry name" value="(Trans)glycosidases"/>
    <property type="match status" value="1"/>
</dbReference>
<organism evidence="19 20">
    <name type="scientific">Ramlibacter rhizophilus</name>
    <dbReference type="NCBI Taxonomy" id="1781167"/>
    <lineage>
        <taxon>Bacteria</taxon>
        <taxon>Pseudomonadati</taxon>
        <taxon>Pseudomonadota</taxon>
        <taxon>Betaproteobacteria</taxon>
        <taxon>Burkholderiales</taxon>
        <taxon>Comamonadaceae</taxon>
        <taxon>Ramlibacter</taxon>
    </lineage>
</organism>
<evidence type="ECO:0000256" key="5">
    <source>
        <dbReference type="ARBA" id="ARBA00015938"/>
    </source>
</evidence>
<evidence type="ECO:0000256" key="16">
    <source>
        <dbReference type="PIRSR" id="PIRSR006337-2"/>
    </source>
</evidence>
<dbReference type="OrthoDB" id="9800174at2"/>
<dbReference type="Pfam" id="PF00128">
    <property type="entry name" value="Alpha-amylase"/>
    <property type="match status" value="1"/>
</dbReference>
<evidence type="ECO:0000256" key="7">
    <source>
        <dbReference type="ARBA" id="ARBA00022801"/>
    </source>
</evidence>
<dbReference type="InterPro" id="IPR004193">
    <property type="entry name" value="Glyco_hydro_13_N"/>
</dbReference>
<dbReference type="Gene3D" id="3.20.20.80">
    <property type="entry name" value="Glycosidases"/>
    <property type="match status" value="1"/>
</dbReference>
<evidence type="ECO:0000256" key="11">
    <source>
        <dbReference type="ARBA" id="ARBA00033284"/>
    </source>
</evidence>
<gene>
    <name evidence="19" type="primary">treZ</name>
    <name evidence="19" type="ORF">EZ242_08795</name>
</gene>
<feature type="site" description="Transition state stabilizer" evidence="17">
    <location>
        <position position="404"/>
    </location>
</feature>
<evidence type="ECO:0000256" key="3">
    <source>
        <dbReference type="ARBA" id="ARBA00008061"/>
    </source>
</evidence>
<feature type="binding site" evidence="16">
    <location>
        <begin position="268"/>
        <end position="273"/>
    </location>
    <ligand>
        <name>substrate</name>
    </ligand>
</feature>
<keyword evidence="20" id="KW-1185">Reference proteome</keyword>
<keyword evidence="7 14" id="KW-0378">Hydrolase</keyword>
<evidence type="ECO:0000256" key="10">
    <source>
        <dbReference type="ARBA" id="ARBA00032057"/>
    </source>
</evidence>
<feature type="active site" description="Proton donor" evidence="15">
    <location>
        <position position="306"/>
    </location>
</feature>
<dbReference type="EMBL" id="SMLL01000003">
    <property type="protein sequence ID" value="TFZ01461.1"/>
    <property type="molecule type" value="Genomic_DNA"/>
</dbReference>
<dbReference type="InterPro" id="IPR013783">
    <property type="entry name" value="Ig-like_fold"/>
</dbReference>
<evidence type="ECO:0000256" key="17">
    <source>
        <dbReference type="PIRSR" id="PIRSR006337-3"/>
    </source>
</evidence>
<dbReference type="CDD" id="cd11325">
    <property type="entry name" value="AmyAc_GTHase"/>
    <property type="match status" value="1"/>
</dbReference>
<keyword evidence="8" id="KW-0119">Carbohydrate metabolism</keyword>
<dbReference type="PIRSF" id="PIRSF006337">
    <property type="entry name" value="Trehalose_TreZ"/>
    <property type="match status" value="1"/>
</dbReference>
<evidence type="ECO:0000256" key="14">
    <source>
        <dbReference type="PIRNR" id="PIRNR006337"/>
    </source>
</evidence>
<comment type="pathway">
    <text evidence="2 14">Glycan biosynthesis; trehalose biosynthesis.</text>
</comment>
<protein>
    <recommendedName>
        <fullName evidence="5 13">Malto-oligosyltrehalose trehalohydrolase</fullName>
        <shortName evidence="14">MTHase</shortName>
        <ecNumber evidence="4 13">3.2.1.141</ecNumber>
    </recommendedName>
    <alternativeName>
        <fullName evidence="11 14">4-alpha-D-((1-&gt;4)-alpha-D-glucano)trehalose trehalohydrolase</fullName>
    </alternativeName>
    <alternativeName>
        <fullName evidence="10 14">Maltooligosyl trehalose trehalohydrolase</fullName>
    </alternativeName>
</protein>
<dbReference type="SMART" id="SM00642">
    <property type="entry name" value="Aamy"/>
    <property type="match status" value="1"/>
</dbReference>
<comment type="catalytic activity">
    <reaction evidence="12 14">
        <text>hydrolysis of (1-&gt;4)-alpha-D-glucosidic linkage in 4-alpha-D-[(1-&gt;4)-alpha-D-glucanosyl]n trehalose to yield trehalose and (1-&gt;4)-alpha-D-glucan.</text>
        <dbReference type="EC" id="3.2.1.141"/>
    </reaction>
</comment>
<keyword evidence="6" id="KW-0963">Cytoplasm</keyword>
<proteinExistence type="inferred from homology"/>
<comment type="similarity">
    <text evidence="3 14">Belongs to the glycosyl hydrolase 13 family.</text>
</comment>
<dbReference type="UniPathway" id="UPA00299"/>
<dbReference type="Pfam" id="PF02922">
    <property type="entry name" value="CBM_48"/>
    <property type="match status" value="1"/>
</dbReference>
<dbReference type="CDD" id="cd02853">
    <property type="entry name" value="E_set_MTHase_like_N"/>
    <property type="match status" value="1"/>
</dbReference>
<evidence type="ECO:0000256" key="6">
    <source>
        <dbReference type="ARBA" id="ARBA00022490"/>
    </source>
</evidence>
<dbReference type="InterPro" id="IPR044901">
    <property type="entry name" value="Trehalose_TreZ_E-set_sf"/>
</dbReference>
<dbReference type="InterPro" id="IPR012768">
    <property type="entry name" value="Trehalose_TreZ"/>
</dbReference>
<comment type="caution">
    <text evidence="19">The sequence shown here is derived from an EMBL/GenBank/DDBJ whole genome shotgun (WGS) entry which is preliminary data.</text>
</comment>
<evidence type="ECO:0000256" key="2">
    <source>
        <dbReference type="ARBA" id="ARBA00005199"/>
    </source>
</evidence>
<dbReference type="InterPro" id="IPR017853">
    <property type="entry name" value="GH"/>
</dbReference>
<dbReference type="EC" id="3.2.1.141" evidence="4 13"/>
<evidence type="ECO:0000256" key="8">
    <source>
        <dbReference type="ARBA" id="ARBA00023277"/>
    </source>
</evidence>
<sequence>MKRVHDMPFGARLLPAGGVEFRLWGPGASQLQLELDRNQQGGTPRLLPMQRADGGWHRLLVEEAGPGDAYRFVLPDGLRVPDPASRFNPGDVHGASRVVDPERHAWKDGAWRGRPWHEAVVYEMHLGTFTPEGSCAAARERLPELAALGITAVELMPVADFPGGRGWGYDGVLHFAPEASYGTPEELKAFIDAAHGLGLMVLVDVVYNHFGPEGNYLHAYCEQFFNPAHQTPWGAAINFDGEHARTVRDFFIHNALYWIEEFHADGLRMDAVHAIRDDSPKHIVTEICEAVQAGPGRQRQVHIVLENDANQARFLTRDAQGRPQAATAQWNDDLHHAAHVLTTGEADGYYVDFADDPPAVFARALGEGFVYQGQPSGFREGERRGEPSTDLPLQAFVSYLQTHDQVGNRAFGERITALADPVLLDAAHACLLLSPHVPMLFMGEEYAASTPFQYFCDFGPELAEAVSRGRREEFGRFAAFSDEAARARIPDPNARRTFEDSTLRWSERGQGEHARVLARMRELLALRHRELVPRMGGGSAGKGWRANKGLIEVHWALWSVDGAQAMLHLLAHFGPQPAAGVAAPPGRVLHAQGVEDGGGTLRLARGGVRVSLQEGAARG</sequence>
<comment type="subcellular location">
    <subcellularLocation>
        <location evidence="1 15">Cytoplasm</location>
    </subcellularLocation>
</comment>
<evidence type="ECO:0000256" key="13">
    <source>
        <dbReference type="NCBIfam" id="TIGR02402"/>
    </source>
</evidence>
<accession>A0A4Z0BRK6</accession>
<dbReference type="NCBIfam" id="TIGR02402">
    <property type="entry name" value="trehalose_TreZ"/>
    <property type="match status" value="1"/>
</dbReference>
<dbReference type="AlphaFoldDB" id="A0A4Z0BRK6"/>
<dbReference type="Proteomes" id="UP000297564">
    <property type="component" value="Unassembled WGS sequence"/>
</dbReference>
<feature type="active site" description="Nucleophile" evidence="15">
    <location>
        <position position="270"/>
    </location>
</feature>
<evidence type="ECO:0000259" key="18">
    <source>
        <dbReference type="SMART" id="SM00642"/>
    </source>
</evidence>
<dbReference type="GO" id="GO:0033942">
    <property type="term" value="F:4-alpha-D-(1-&gt;4)-alpha-D-glucanotrehalose trehalohydrolase activity"/>
    <property type="evidence" value="ECO:0007669"/>
    <property type="project" value="UniProtKB-EC"/>
</dbReference>
<dbReference type="InterPro" id="IPR014756">
    <property type="entry name" value="Ig_E-set"/>
</dbReference>
<evidence type="ECO:0000256" key="15">
    <source>
        <dbReference type="PIRSR" id="PIRSR006337-1"/>
    </source>
</evidence>
<evidence type="ECO:0000313" key="19">
    <source>
        <dbReference type="EMBL" id="TFZ01461.1"/>
    </source>
</evidence>
<evidence type="ECO:0000256" key="12">
    <source>
        <dbReference type="ARBA" id="ARBA00034013"/>
    </source>
</evidence>
<evidence type="ECO:0000256" key="4">
    <source>
        <dbReference type="ARBA" id="ARBA00012268"/>
    </source>
</evidence>
<dbReference type="GO" id="GO:0005737">
    <property type="term" value="C:cytoplasm"/>
    <property type="evidence" value="ECO:0007669"/>
    <property type="project" value="UniProtKB-SubCell"/>
</dbReference>
<evidence type="ECO:0000256" key="9">
    <source>
        <dbReference type="ARBA" id="ARBA00023295"/>
    </source>
</evidence>
<dbReference type="GO" id="GO:0005992">
    <property type="term" value="P:trehalose biosynthetic process"/>
    <property type="evidence" value="ECO:0007669"/>
    <property type="project" value="UniProtKB-UniRule"/>
</dbReference>
<feature type="binding site" evidence="16">
    <location>
        <begin position="403"/>
        <end position="408"/>
    </location>
    <ligand>
        <name>substrate</name>
    </ligand>
</feature>
<dbReference type="SUPFAM" id="SSF81296">
    <property type="entry name" value="E set domains"/>
    <property type="match status" value="1"/>
</dbReference>
<evidence type="ECO:0000256" key="1">
    <source>
        <dbReference type="ARBA" id="ARBA00004496"/>
    </source>
</evidence>
<name>A0A4Z0BRK6_9BURK</name>
<dbReference type="PANTHER" id="PTHR43651:SF11">
    <property type="entry name" value="MALTO-OLIGOSYLTREHALOSE TREHALOHYDROLASE"/>
    <property type="match status" value="1"/>
</dbReference>
<keyword evidence="9 14" id="KW-0326">Glycosidase</keyword>
<dbReference type="PANTHER" id="PTHR43651">
    <property type="entry name" value="1,4-ALPHA-GLUCAN-BRANCHING ENZYME"/>
    <property type="match status" value="1"/>
</dbReference>
<feature type="domain" description="Glycosyl hydrolase family 13 catalytic" evidence="18">
    <location>
        <begin position="118"/>
        <end position="470"/>
    </location>
</feature>
<dbReference type="Gene3D" id="2.60.40.10">
    <property type="entry name" value="Immunoglobulins"/>
    <property type="match status" value="1"/>
</dbReference>
<evidence type="ECO:0000313" key="20">
    <source>
        <dbReference type="Proteomes" id="UP000297564"/>
    </source>
</evidence>
<reference evidence="19 20" key="1">
    <citation type="submission" date="2019-03" db="EMBL/GenBank/DDBJ databases">
        <title>Ramlibacter rhizophilus CCTCC AB2015357, whole genome shotgun sequence.</title>
        <authorList>
            <person name="Zhang X."/>
            <person name="Feng G."/>
            <person name="Zhu H."/>
        </authorList>
    </citation>
    <scope>NUCLEOTIDE SEQUENCE [LARGE SCALE GENOMIC DNA]</scope>
    <source>
        <strain evidence="19 20">CCTCC AB2015357</strain>
    </source>
</reference>
<dbReference type="Gene3D" id="1.10.10.760">
    <property type="entry name" value="E-set domains of sugar-utilizing enzymes"/>
    <property type="match status" value="1"/>
</dbReference>